<name>A0A928Q4Y4_9FIRM</name>
<gene>
    <name evidence="2" type="ORF">E7512_12985</name>
</gene>
<comment type="caution">
    <text evidence="2">The sequence shown here is derived from an EMBL/GenBank/DDBJ whole genome shotgun (WGS) entry which is preliminary data.</text>
</comment>
<organism evidence="2 3">
    <name type="scientific">Faecalispora sporosphaeroides</name>
    <dbReference type="NCBI Taxonomy" id="1549"/>
    <lineage>
        <taxon>Bacteria</taxon>
        <taxon>Bacillati</taxon>
        <taxon>Bacillota</taxon>
        <taxon>Clostridia</taxon>
        <taxon>Eubacteriales</taxon>
        <taxon>Oscillospiraceae</taxon>
        <taxon>Faecalispora</taxon>
    </lineage>
</organism>
<keyword evidence="1" id="KW-0812">Transmembrane</keyword>
<proteinExistence type="predicted"/>
<feature type="transmembrane region" description="Helical" evidence="1">
    <location>
        <begin position="20"/>
        <end position="42"/>
    </location>
</feature>
<keyword evidence="1" id="KW-0472">Membrane</keyword>
<sequence>MNKEYWQGIQSEILERRGIYKLWVFLFLFCGTVIMLPEIPVLAYSPQLLLGVITLVFLGIIWHVCKEERSKEQSHELLGYMVLFLVMIAGSVYRMFR</sequence>
<dbReference type="AlphaFoldDB" id="A0A928Q4Y4"/>
<evidence type="ECO:0000313" key="3">
    <source>
        <dbReference type="Proteomes" id="UP000754750"/>
    </source>
</evidence>
<dbReference type="Proteomes" id="UP000754750">
    <property type="component" value="Unassembled WGS sequence"/>
</dbReference>
<feature type="transmembrane region" description="Helical" evidence="1">
    <location>
        <begin position="48"/>
        <end position="65"/>
    </location>
</feature>
<evidence type="ECO:0000313" key="2">
    <source>
        <dbReference type="EMBL" id="MBE6834466.1"/>
    </source>
</evidence>
<reference evidence="2" key="1">
    <citation type="submission" date="2019-04" db="EMBL/GenBank/DDBJ databases">
        <title>Evolution of Biomass-Degrading Anaerobic Consortia Revealed by Metagenomics.</title>
        <authorList>
            <person name="Peng X."/>
        </authorList>
    </citation>
    <scope>NUCLEOTIDE SEQUENCE</scope>
    <source>
        <strain evidence="2">SIG551</strain>
    </source>
</reference>
<protein>
    <submittedName>
        <fullName evidence="2">Uncharacterized protein</fullName>
    </submittedName>
</protein>
<dbReference type="RefSeq" id="WP_326840879.1">
    <property type="nucleotide sequence ID" value="NZ_SVNY01000007.1"/>
</dbReference>
<dbReference type="EMBL" id="SVNY01000007">
    <property type="protein sequence ID" value="MBE6834466.1"/>
    <property type="molecule type" value="Genomic_DNA"/>
</dbReference>
<feature type="transmembrane region" description="Helical" evidence="1">
    <location>
        <begin position="77"/>
        <end position="96"/>
    </location>
</feature>
<keyword evidence="1" id="KW-1133">Transmembrane helix</keyword>
<accession>A0A928Q4Y4</accession>
<evidence type="ECO:0000256" key="1">
    <source>
        <dbReference type="SAM" id="Phobius"/>
    </source>
</evidence>